<dbReference type="GO" id="GO:0010468">
    <property type="term" value="P:regulation of gene expression"/>
    <property type="evidence" value="ECO:0007669"/>
    <property type="project" value="TreeGrafter"/>
</dbReference>
<dbReference type="SMART" id="SM00558">
    <property type="entry name" value="JmjC"/>
    <property type="match status" value="1"/>
</dbReference>
<dbReference type="SMR" id="A0A4E0RZI9"/>
<dbReference type="PROSITE" id="PS50005">
    <property type="entry name" value="TPR"/>
    <property type="match status" value="2"/>
</dbReference>
<evidence type="ECO:0000259" key="14">
    <source>
        <dbReference type="PROSITE" id="PS51184"/>
    </source>
</evidence>
<dbReference type="InterPro" id="IPR046941">
    <property type="entry name" value="KDM6_GATAL_sf"/>
</dbReference>
<dbReference type="PANTHER" id="PTHR14017:SF1">
    <property type="entry name" value="LD02225P"/>
    <property type="match status" value="1"/>
</dbReference>
<evidence type="ECO:0000256" key="13">
    <source>
        <dbReference type="SAM" id="MobiDB-lite"/>
    </source>
</evidence>
<evidence type="ECO:0000313" key="16">
    <source>
        <dbReference type="Proteomes" id="UP000230066"/>
    </source>
</evidence>
<name>A0A4E0RZI9_FASHE</name>
<dbReference type="Pfam" id="PF02373">
    <property type="entry name" value="JmjC"/>
    <property type="match status" value="1"/>
</dbReference>
<dbReference type="GO" id="GO:0044666">
    <property type="term" value="C:MLL3/4 complex"/>
    <property type="evidence" value="ECO:0007669"/>
    <property type="project" value="TreeGrafter"/>
</dbReference>
<dbReference type="GO" id="GO:0031490">
    <property type="term" value="F:chromatin DNA binding"/>
    <property type="evidence" value="ECO:0007669"/>
    <property type="project" value="TreeGrafter"/>
</dbReference>
<feature type="compositionally biased region" description="Polar residues" evidence="13">
    <location>
        <begin position="768"/>
        <end position="781"/>
    </location>
</feature>
<feature type="repeat" description="TPR" evidence="12">
    <location>
        <begin position="379"/>
        <end position="412"/>
    </location>
</feature>
<dbReference type="Proteomes" id="UP000230066">
    <property type="component" value="Unassembled WGS sequence"/>
</dbReference>
<evidence type="ECO:0000256" key="3">
    <source>
        <dbReference type="ARBA" id="ARBA00022553"/>
    </source>
</evidence>
<dbReference type="PANTHER" id="PTHR14017">
    <property type="entry name" value="LYSINE-SPECIFIC DEMETHYLASE"/>
    <property type="match status" value="1"/>
</dbReference>
<evidence type="ECO:0000256" key="1">
    <source>
        <dbReference type="ARBA" id="ARBA00001954"/>
    </source>
</evidence>
<comment type="caution">
    <text evidence="15">The sequence shown here is derived from an EMBL/GenBank/DDBJ whole genome shotgun (WGS) entry which is preliminary data.</text>
</comment>
<dbReference type="Gene3D" id="2.60.120.650">
    <property type="entry name" value="Cupin"/>
    <property type="match status" value="1"/>
</dbReference>
<evidence type="ECO:0000256" key="12">
    <source>
        <dbReference type="PROSITE-ProRule" id="PRU00339"/>
    </source>
</evidence>
<protein>
    <submittedName>
        <fullName evidence="15">Ubiquitously transcribed X chromosome tetratricopeptide repeat protein</fullName>
    </submittedName>
</protein>
<dbReference type="PROSITE" id="PS50293">
    <property type="entry name" value="TPR_REGION"/>
    <property type="match status" value="1"/>
</dbReference>
<feature type="compositionally biased region" description="Polar residues" evidence="13">
    <location>
        <begin position="652"/>
        <end position="662"/>
    </location>
</feature>
<feature type="compositionally biased region" description="Gly residues" evidence="13">
    <location>
        <begin position="733"/>
        <end position="760"/>
    </location>
</feature>
<dbReference type="Gene3D" id="2.10.110.20">
    <property type="match status" value="1"/>
</dbReference>
<keyword evidence="8" id="KW-0560">Oxidoreductase</keyword>
<dbReference type="Gene3D" id="1.25.40.10">
    <property type="entry name" value="Tetratricopeptide repeat domain"/>
    <property type="match status" value="2"/>
</dbReference>
<dbReference type="GO" id="GO:0000978">
    <property type="term" value="F:RNA polymerase II cis-regulatory region sequence-specific DNA binding"/>
    <property type="evidence" value="ECO:0007669"/>
    <property type="project" value="TreeGrafter"/>
</dbReference>
<evidence type="ECO:0000256" key="5">
    <source>
        <dbReference type="ARBA" id="ARBA00022833"/>
    </source>
</evidence>
<proteinExistence type="inferred from homology"/>
<feature type="region of interest" description="Disordered" evidence="13">
    <location>
        <begin position="527"/>
        <end position="575"/>
    </location>
</feature>
<evidence type="ECO:0000256" key="9">
    <source>
        <dbReference type="ARBA" id="ARBA00023004"/>
    </source>
</evidence>
<organism evidence="15 16">
    <name type="scientific">Fasciola hepatica</name>
    <name type="common">Liver fluke</name>
    <dbReference type="NCBI Taxonomy" id="6192"/>
    <lineage>
        <taxon>Eukaryota</taxon>
        <taxon>Metazoa</taxon>
        <taxon>Spiralia</taxon>
        <taxon>Lophotrochozoa</taxon>
        <taxon>Platyhelminthes</taxon>
        <taxon>Trematoda</taxon>
        <taxon>Digenea</taxon>
        <taxon>Plagiorchiida</taxon>
        <taxon>Echinostomata</taxon>
        <taxon>Echinostomatoidea</taxon>
        <taxon>Fasciolidae</taxon>
        <taxon>Fasciola</taxon>
    </lineage>
</organism>
<keyword evidence="3" id="KW-0597">Phosphoprotein</keyword>
<dbReference type="InterPro" id="IPR048562">
    <property type="entry name" value="KDM6A_B-like_C-hel"/>
</dbReference>
<dbReference type="InterPro" id="IPR003347">
    <property type="entry name" value="JmjC_dom"/>
</dbReference>
<dbReference type="SUPFAM" id="SSF51197">
    <property type="entry name" value="Clavaminate synthase-like"/>
    <property type="match status" value="1"/>
</dbReference>
<keyword evidence="16" id="KW-1185">Reference proteome</keyword>
<dbReference type="GO" id="GO:0071558">
    <property type="term" value="F:histone H3K27me2/H3K27me3 demethylase activity"/>
    <property type="evidence" value="ECO:0007669"/>
    <property type="project" value="TreeGrafter"/>
</dbReference>
<keyword evidence="12" id="KW-0802">TPR repeat</keyword>
<evidence type="ECO:0000256" key="8">
    <source>
        <dbReference type="ARBA" id="ARBA00023002"/>
    </source>
</evidence>
<dbReference type="InterPro" id="IPR048560">
    <property type="entry name" value="KDM6A_B-like_GATAL"/>
</dbReference>
<evidence type="ECO:0000256" key="7">
    <source>
        <dbReference type="ARBA" id="ARBA00022964"/>
    </source>
</evidence>
<keyword evidence="10" id="KW-0539">Nucleus</keyword>
<comment type="subcellular location">
    <subcellularLocation>
        <location evidence="2">Nucleus</location>
    </subcellularLocation>
</comment>
<feature type="repeat" description="TPR" evidence="12">
    <location>
        <begin position="191"/>
        <end position="224"/>
    </location>
</feature>
<dbReference type="PROSITE" id="PS51184">
    <property type="entry name" value="JMJC"/>
    <property type="match status" value="1"/>
</dbReference>
<reference evidence="15" key="1">
    <citation type="submission" date="2019-03" db="EMBL/GenBank/DDBJ databases">
        <title>Improved annotation for the trematode Fasciola hepatica.</title>
        <authorList>
            <person name="Choi Y.-J."/>
            <person name="Martin J."/>
            <person name="Mitreva M."/>
        </authorList>
    </citation>
    <scope>NUCLEOTIDE SEQUENCE [LARGE SCALE GENOMIC DNA]</scope>
</reference>
<dbReference type="InterPro" id="IPR019734">
    <property type="entry name" value="TPR_rpt"/>
</dbReference>
<dbReference type="InterPro" id="IPR051630">
    <property type="entry name" value="Corepressor-Demethylase"/>
</dbReference>
<feature type="compositionally biased region" description="Polar residues" evidence="13">
    <location>
        <begin position="1104"/>
        <end position="1122"/>
    </location>
</feature>
<dbReference type="Pfam" id="PF21326">
    <property type="entry name" value="KDM6_GATAL"/>
    <property type="match status" value="1"/>
</dbReference>
<evidence type="ECO:0000256" key="10">
    <source>
        <dbReference type="ARBA" id="ARBA00023242"/>
    </source>
</evidence>
<dbReference type="SUPFAM" id="SSF48452">
    <property type="entry name" value="TPR-like"/>
    <property type="match status" value="1"/>
</dbReference>
<feature type="compositionally biased region" description="Polar residues" evidence="13">
    <location>
        <begin position="618"/>
        <end position="642"/>
    </location>
</feature>
<feature type="region of interest" description="Disordered" evidence="13">
    <location>
        <begin position="726"/>
        <end position="817"/>
    </location>
</feature>
<feature type="domain" description="JmjC" evidence="14">
    <location>
        <begin position="1166"/>
        <end position="1329"/>
    </location>
</feature>
<comment type="similarity">
    <text evidence="11">Belongs to the UTX family.</text>
</comment>
<gene>
    <name evidence="15" type="ORF">D915_005988</name>
</gene>
<evidence type="ECO:0000256" key="6">
    <source>
        <dbReference type="ARBA" id="ARBA00022853"/>
    </source>
</evidence>
<dbReference type="Gene3D" id="1.20.58.1370">
    <property type="match status" value="1"/>
</dbReference>
<keyword evidence="9" id="KW-0408">Iron</keyword>
<feature type="region of interest" description="Disordered" evidence="13">
    <location>
        <begin position="618"/>
        <end position="685"/>
    </location>
</feature>
<dbReference type="InterPro" id="IPR011990">
    <property type="entry name" value="TPR-like_helical_dom_sf"/>
</dbReference>
<accession>A0A4E0RZI9</accession>
<evidence type="ECO:0000256" key="4">
    <source>
        <dbReference type="ARBA" id="ARBA00022723"/>
    </source>
</evidence>
<dbReference type="Pfam" id="PF21322">
    <property type="entry name" value="KDM6_C-hel"/>
    <property type="match status" value="1"/>
</dbReference>
<keyword evidence="5" id="KW-0862">Zinc</keyword>
<comment type="cofactor">
    <cofactor evidence="1">
        <name>Fe(2+)</name>
        <dbReference type="ChEBI" id="CHEBI:29033"/>
    </cofactor>
</comment>
<feature type="compositionally biased region" description="Polar residues" evidence="13">
    <location>
        <begin position="806"/>
        <end position="815"/>
    </location>
</feature>
<dbReference type="EMBL" id="JXXN02002661">
    <property type="protein sequence ID" value="THD22580.1"/>
    <property type="molecule type" value="Genomic_DNA"/>
</dbReference>
<sequence length="1473" mass="162343">MLMLLLFPATRIRINYLLPKLNIVDCCQCYSSLEFGIFKPEAADCLERRKLLEKAVLYFDSIIAQTVLEIEKERSAEESEALADLEFKVHDEDEVNEVRHRIYDDYVDRLNKIVEPKIYLYLGHFQLLLHRFDDALSAYLKYESLNHSEAEKNCTFLYGLGLCTFRFNAFHRAERLFQDTLYLQPWFPRAKEIHIRLGYIYKLQRKFEQSIKHFRQALNDTTPATFTRIEIRFHIAHLFEVCGKPKQAKTEYRQLLDSEKNAPPHIRHLCLRQLAWLHHTAVGGLKGDPNVEKGLDVKWLQSALELDNTNGKTWYLLGRCQAALNRVQEAFAAYRSSIDKTEASADTWCSIGVLYQEQSQPMDALQAYFCAVQLDKCHVAAWANLGTLYETMQQYKEALKCYKNAVNADKNGEVRPELRSRLAILQQLVPRLPEKYLSGGVHTGNSPGGGAVGTNANVPSVPGAPITQLPTVDEAWSLPIPAELTQRQMQLRLQEAAANDDESFGPGGGLRGEKHLTGLLLSPVPFMLTKKRSNRTHSSTSSESQKSNTEGSWSEPSSKRARQEEGLSDAAPLTKQQSQTLQTLLTQETSLTASQRQLLTQLQTQALRYHKFRLTQRSQLSESNDTLNESHANTGADSSNPSKKTEDEDPVGQTNPSSLTGTDTVDLFPPEDDDDLPAVVGSPGTDHLPEEALAFLTDDLLAQLNRTEPATNLDLVEFALFANSGAAGAGSSSSGGNGSAGGGGGGGINDGGSSSGGDGVVVGVDSGENNNTNPSVKQTRPSVAVHSTDDQNLNPSRQHKQDDGVAQQSSATGGTIKSGLRELVGSSQSTCSNEEALGSLGGVGCDTGSSAHSTDPVDLYTYLTKPLFPPTSITASLSINMTSTEILNSIRGLGRSGGPWWPSILPEGSPLPCPPNPPYPPPTREKLLPPTPSVYLESRKDAHSPELMRYCFSQPAVVIRGLAAALRMDLGLFSTKSLLEANPDHRVEVRTQRQQPPDVNKDAQGRAVWFCESPRTVTTIAKFASYQAASFMEALREEKFASQHPTVCNPRDPLGAAGSGDCSASLGVTRKDTNANTTEPGRTCDSRPPSSAMNTGPVHGFTIPNPSVNASDTVAGSKSSAPVTRTGSTTGVTSGSDPANPGSNTTIARPKLIRFGTNCDLSDEKKWLPQLHELTKLPTFVRVVSAFNMLSHVGYPLLGMNTVQLYLKVPGCRTPGHQENNCFCAVNINIGPGDCEWFSVPEQYWGAIHNLCERNNVDYLTGSWWPDLDTLYNEGIPVYRFIQRPGDLVWINAGTVHWVQAIGWCNNIAWNVGPLTARQYQLAAERYEFNRLRGVKSIVPMIHFSWQLAKNVKISDPGLYELIRQTLLRSLVQSQLATDFLEKLGLPIKRHGKRTDDVAHSCHDCEIEVFNLLFVISQEKKLVVRCLDCARRMDPSLHAFTILAEYYIHELSAVYDEFQLQTQPITAYPVGKS</sequence>
<dbReference type="Pfam" id="PF13181">
    <property type="entry name" value="TPR_8"/>
    <property type="match status" value="2"/>
</dbReference>
<dbReference type="SMART" id="SM00028">
    <property type="entry name" value="TPR"/>
    <property type="match status" value="6"/>
</dbReference>
<keyword evidence="4" id="KW-0479">Metal-binding</keyword>
<feature type="compositionally biased region" description="Low complexity" evidence="13">
    <location>
        <begin position="1123"/>
        <end position="1136"/>
    </location>
</feature>
<evidence type="ECO:0000256" key="11">
    <source>
        <dbReference type="ARBA" id="ARBA00034483"/>
    </source>
</evidence>
<keyword evidence="7" id="KW-0223">Dioxygenase</keyword>
<evidence type="ECO:0000256" key="2">
    <source>
        <dbReference type="ARBA" id="ARBA00004123"/>
    </source>
</evidence>
<dbReference type="GO" id="GO:0046872">
    <property type="term" value="F:metal ion binding"/>
    <property type="evidence" value="ECO:0007669"/>
    <property type="project" value="UniProtKB-KW"/>
</dbReference>
<keyword evidence="6" id="KW-0156">Chromatin regulator</keyword>
<feature type="region of interest" description="Disordered" evidence="13">
    <location>
        <begin position="1067"/>
        <end position="1147"/>
    </location>
</feature>
<feature type="compositionally biased region" description="Low complexity" evidence="13">
    <location>
        <begin position="536"/>
        <end position="550"/>
    </location>
</feature>
<evidence type="ECO:0000313" key="15">
    <source>
        <dbReference type="EMBL" id="THD22580.1"/>
    </source>
</evidence>